<comment type="similarity">
    <text evidence="1">Belongs to the UPF0312 family.</text>
</comment>
<keyword evidence="5" id="KW-1185">Reference proteome</keyword>
<evidence type="ECO:0000313" key="6">
    <source>
        <dbReference type="Proteomes" id="UP000011016"/>
    </source>
</evidence>
<dbReference type="EMBL" id="CAJZ01000116">
    <property type="protein sequence ID" value="CCI83587.1"/>
    <property type="molecule type" value="Genomic_DNA"/>
</dbReference>
<dbReference type="Proteomes" id="UP000011016">
    <property type="component" value="Unassembled WGS sequence"/>
</dbReference>
<reference evidence="4 5" key="2">
    <citation type="submission" date="2012-08" db="EMBL/GenBank/DDBJ databases">
        <title>The Genome Sequence of Turicella otitidis ATCC 51513.</title>
        <authorList>
            <consortium name="The Broad Institute Genome Sequencing Platform"/>
            <person name="Earl A."/>
            <person name="Ward D."/>
            <person name="Feldgarden M."/>
            <person name="Gevers D."/>
            <person name="Huys G."/>
            <person name="Walker B."/>
            <person name="Young S.K."/>
            <person name="Zeng Q."/>
            <person name="Gargeya S."/>
            <person name="Fitzgerald M."/>
            <person name="Haas B."/>
            <person name="Abouelleil A."/>
            <person name="Alvarado L."/>
            <person name="Arachchi H.M."/>
            <person name="Berlin A.M."/>
            <person name="Chapman S.B."/>
            <person name="Goldberg J."/>
            <person name="Griggs A."/>
            <person name="Gujja S."/>
            <person name="Hansen M."/>
            <person name="Howarth C."/>
            <person name="Imamovic A."/>
            <person name="Larimer J."/>
            <person name="McCowen C."/>
            <person name="Montmayeur A."/>
            <person name="Murphy C."/>
            <person name="Neiman D."/>
            <person name="Pearson M."/>
            <person name="Priest M."/>
            <person name="Roberts A."/>
            <person name="Saif S."/>
            <person name="Shea T."/>
            <person name="Sisk P."/>
            <person name="Sykes S."/>
            <person name="Wortman J."/>
            <person name="Nusbaum C."/>
            <person name="Birren B."/>
        </authorList>
    </citation>
    <scope>NUCLEOTIDE SEQUENCE [LARGE SCALE GENOMIC DNA]</scope>
    <source>
        <strain evidence="4 5">ATCC 51513</strain>
    </source>
</reference>
<dbReference type="OrthoDB" id="117810at2"/>
<organism evidence="3 6">
    <name type="scientific">Corynebacterium otitidis ATCC 51513</name>
    <dbReference type="NCBI Taxonomy" id="883169"/>
    <lineage>
        <taxon>Bacteria</taxon>
        <taxon>Bacillati</taxon>
        <taxon>Actinomycetota</taxon>
        <taxon>Actinomycetes</taxon>
        <taxon>Mycobacteriales</taxon>
        <taxon>Corynebacteriaceae</taxon>
        <taxon>Corynebacterium</taxon>
    </lineage>
</organism>
<dbReference type="RefSeq" id="WP_004600524.1">
    <property type="nucleotide sequence ID" value="NZ_HF541866.1"/>
</dbReference>
<protein>
    <submittedName>
        <fullName evidence="3">Putative secreted protein</fullName>
    </submittedName>
</protein>
<gene>
    <name evidence="3" type="ORF">BN46_0856</name>
    <name evidence="4" type="ORF">HMPREF9719_00634</name>
</gene>
<dbReference type="HOGENOM" id="CLU_099007_0_0_11"/>
<evidence type="ECO:0000259" key="2">
    <source>
        <dbReference type="SMART" id="SM00867"/>
    </source>
</evidence>
<evidence type="ECO:0000313" key="3">
    <source>
        <dbReference type="EMBL" id="CCI83587.1"/>
    </source>
</evidence>
<evidence type="ECO:0000313" key="4">
    <source>
        <dbReference type="EMBL" id="EJZ82409.1"/>
    </source>
</evidence>
<dbReference type="SUPFAM" id="SSF101874">
    <property type="entry name" value="YceI-like"/>
    <property type="match status" value="1"/>
</dbReference>
<dbReference type="PANTHER" id="PTHR34406:SF1">
    <property type="entry name" value="PROTEIN YCEI"/>
    <property type="match status" value="1"/>
</dbReference>
<dbReference type="PANTHER" id="PTHR34406">
    <property type="entry name" value="PROTEIN YCEI"/>
    <property type="match status" value="1"/>
</dbReference>
<accession>I7L951</accession>
<dbReference type="Pfam" id="PF04264">
    <property type="entry name" value="YceI"/>
    <property type="match status" value="1"/>
</dbReference>
<dbReference type="AlphaFoldDB" id="I7L951"/>
<dbReference type="InterPro" id="IPR036761">
    <property type="entry name" value="TTHA0802/YceI-like_sf"/>
</dbReference>
<dbReference type="InterPro" id="IPR007372">
    <property type="entry name" value="Lipid/polyisoprenoid-bd_YceI"/>
</dbReference>
<dbReference type="eggNOG" id="COG2353">
    <property type="taxonomic scope" value="Bacteria"/>
</dbReference>
<dbReference type="STRING" id="29321.AAV33_00420"/>
<dbReference type="SMART" id="SM00867">
    <property type="entry name" value="YceI"/>
    <property type="match status" value="1"/>
</dbReference>
<comment type="caution">
    <text evidence="3">The sequence shown here is derived from an EMBL/GenBank/DDBJ whole genome shotgun (WGS) entry which is preliminary data.</text>
</comment>
<name>I7L951_9CORY</name>
<dbReference type="Proteomes" id="UP000006078">
    <property type="component" value="Unassembled WGS sequence"/>
</dbReference>
<evidence type="ECO:0000313" key="5">
    <source>
        <dbReference type="Proteomes" id="UP000006078"/>
    </source>
</evidence>
<feature type="domain" description="Lipid/polyisoprenoid-binding YceI-like" evidence="2">
    <location>
        <begin position="57"/>
        <end position="228"/>
    </location>
</feature>
<evidence type="ECO:0000256" key="1">
    <source>
        <dbReference type="ARBA" id="ARBA00008812"/>
    </source>
</evidence>
<dbReference type="Gene3D" id="2.40.128.110">
    <property type="entry name" value="Lipid/polyisoprenoid-binding, YceI-like"/>
    <property type="match status" value="1"/>
</dbReference>
<dbReference type="EMBL" id="AHAE01000032">
    <property type="protein sequence ID" value="EJZ82409.1"/>
    <property type="molecule type" value="Genomic_DNA"/>
</dbReference>
<proteinExistence type="inferred from homology"/>
<reference evidence="3 6" key="1">
    <citation type="journal article" date="2012" name="J. Bacteriol.">
        <title>Draft Genome Sequence of Turicella otitidis ATCC 51513, Isolated from Middle Ear Fluid from a Child with Otitis Media.</title>
        <authorList>
            <person name="Brinkrolf K."/>
            <person name="Schneider J."/>
            <person name="Knecht M."/>
            <person name="Ruckert C."/>
            <person name="Tauch A."/>
        </authorList>
    </citation>
    <scope>NUCLEOTIDE SEQUENCE [LARGE SCALE GENOMIC DNA]</scope>
    <source>
        <strain evidence="3 6">ATCC 51513</strain>
    </source>
</reference>
<sequence length="232" mass="24696">MLRHRKLIITCFIVAIVLVATIGVAPMVFSAILGPGVKTEGLSDSGASPATEEMDGTWEVVSGSGRNTSSLGYTFAEILPVDERVTSGSTQDIEGTVTIAGEKIQDGQVTVDVTDVSSDKQVRDENVRRKILETDTYPTAHLTLDGGEDVSHLPDDGTAATVTVSGKLTIKDATRPVTAELRALRDGDRVILSGDLPIKREDFNLEAPEFVAAKIAEEGEINIRLAFEKAGS</sequence>